<proteinExistence type="predicted"/>
<comment type="caution">
    <text evidence="2">The sequence shown here is derived from an EMBL/GenBank/DDBJ whole genome shotgun (WGS) entry which is preliminary data.</text>
</comment>
<dbReference type="SUPFAM" id="SSF52821">
    <property type="entry name" value="Rhodanese/Cell cycle control phosphatase"/>
    <property type="match status" value="1"/>
</dbReference>
<dbReference type="CDD" id="cd00158">
    <property type="entry name" value="RHOD"/>
    <property type="match status" value="1"/>
</dbReference>
<dbReference type="SMART" id="SM00450">
    <property type="entry name" value="RHOD"/>
    <property type="match status" value="1"/>
</dbReference>
<protein>
    <recommendedName>
        <fullName evidence="1">Rhodanese domain-containing protein</fullName>
    </recommendedName>
</protein>
<organism evidence="2 3">
    <name type="scientific">Candidatus Magasanikbacteria bacterium RIFCSPHIGHO2_02_FULL_41_13</name>
    <dbReference type="NCBI Taxonomy" id="1798676"/>
    <lineage>
        <taxon>Bacteria</taxon>
        <taxon>Candidatus Magasanikiibacteriota</taxon>
    </lineage>
</organism>
<dbReference type="Gene3D" id="3.40.250.10">
    <property type="entry name" value="Rhodanese-like domain"/>
    <property type="match status" value="1"/>
</dbReference>
<name>A0A1F6M721_9BACT</name>
<dbReference type="AlphaFoldDB" id="A0A1F6M721"/>
<dbReference type="PANTHER" id="PTHR43031:SF16">
    <property type="entry name" value="OXIDOREDUCTASE"/>
    <property type="match status" value="1"/>
</dbReference>
<evidence type="ECO:0000259" key="1">
    <source>
        <dbReference type="PROSITE" id="PS50206"/>
    </source>
</evidence>
<feature type="domain" description="Rhodanese" evidence="1">
    <location>
        <begin position="17"/>
        <end position="103"/>
    </location>
</feature>
<dbReference type="STRING" id="1798676.A3B90_03055"/>
<evidence type="ECO:0000313" key="2">
    <source>
        <dbReference type="EMBL" id="OGH67401.1"/>
    </source>
</evidence>
<sequence length="105" mass="12041">MGIQNLTAEEFKKWRDEKREYIYLDVRNKNEWDEGHFEESMNLPLHLLPLFVEEKIPEKDACIVIGCALGGRSVIGAQKLLALGYQNIYNLSCGYEGYLESSPLS</sequence>
<dbReference type="InterPro" id="IPR050229">
    <property type="entry name" value="GlpE_sulfurtransferase"/>
</dbReference>
<accession>A0A1F6M721</accession>
<evidence type="ECO:0000313" key="3">
    <source>
        <dbReference type="Proteomes" id="UP000178742"/>
    </source>
</evidence>
<dbReference type="PROSITE" id="PS50206">
    <property type="entry name" value="RHODANESE_3"/>
    <property type="match status" value="1"/>
</dbReference>
<dbReference type="PANTHER" id="PTHR43031">
    <property type="entry name" value="FAD-DEPENDENT OXIDOREDUCTASE"/>
    <property type="match status" value="1"/>
</dbReference>
<reference evidence="2 3" key="1">
    <citation type="journal article" date="2016" name="Nat. Commun.">
        <title>Thousands of microbial genomes shed light on interconnected biogeochemical processes in an aquifer system.</title>
        <authorList>
            <person name="Anantharaman K."/>
            <person name="Brown C.T."/>
            <person name="Hug L.A."/>
            <person name="Sharon I."/>
            <person name="Castelle C.J."/>
            <person name="Probst A.J."/>
            <person name="Thomas B.C."/>
            <person name="Singh A."/>
            <person name="Wilkins M.J."/>
            <person name="Karaoz U."/>
            <person name="Brodie E.L."/>
            <person name="Williams K.H."/>
            <person name="Hubbard S.S."/>
            <person name="Banfield J.F."/>
        </authorList>
    </citation>
    <scope>NUCLEOTIDE SEQUENCE [LARGE SCALE GENOMIC DNA]</scope>
</reference>
<gene>
    <name evidence="2" type="ORF">A3B90_03055</name>
</gene>
<dbReference type="Pfam" id="PF00581">
    <property type="entry name" value="Rhodanese"/>
    <property type="match status" value="1"/>
</dbReference>
<dbReference type="EMBL" id="MFPX01000001">
    <property type="protein sequence ID" value="OGH67401.1"/>
    <property type="molecule type" value="Genomic_DNA"/>
</dbReference>
<dbReference type="InterPro" id="IPR001763">
    <property type="entry name" value="Rhodanese-like_dom"/>
</dbReference>
<dbReference type="InterPro" id="IPR036873">
    <property type="entry name" value="Rhodanese-like_dom_sf"/>
</dbReference>
<dbReference type="Proteomes" id="UP000178742">
    <property type="component" value="Unassembled WGS sequence"/>
</dbReference>